<dbReference type="SMART" id="SM00052">
    <property type="entry name" value="EAL"/>
    <property type="match status" value="1"/>
</dbReference>
<evidence type="ECO:0000313" key="6">
    <source>
        <dbReference type="Proteomes" id="UP000619376"/>
    </source>
</evidence>
<sequence length="999" mass="109447">MESSPGGAGHAARAAVLETFRSSADPLAVLDALTLDVLLITAELERRLALPASVLLGQSFAALTAPADRDEVHAGVAAFAQGGAALPRRSFDLMTGDGAALPCDLHGTRLTLPGGQAVVVLTLEPVAAPQRELAFSGQVLASLPTELAVLDAQGRYLYCNPAAVGDPQVRAQIVGKTDREFVAWRGYPQRVAERREEHFRRALDERATVHWEELFPTPNGHRVVRRAYTPVFRADGSLDVMIGFGSDITQSMEQTRRLTLLETMVSTSLDALMVINVCPGDAYLTMEYGNPALYALLRRHGLHDLEDVPLHRWPFGVRDLAAINDLRARLTRQHTGGQRGGTYVLFLPDLREWLELTASPILDAARTCTHWAVDLRIVTDRHRAQDVQLRLVEANLLALRGRPLDVSVMAMLGGVEVWHPGWRAAVVFADAGALRVLGDAPASLQATLEDTAPAFLRELWQRRDPDRTGRPLVFHNLPAQLDGRLDPAQIARLGVSSTAELALYDQDGGMLGVLFAAHETQEDVPEGLTDLLELRAPALALLLERDVQRRQLEQLAYTDPLTGLMNRWTFSTRLDWELRRVAQEGGQLALGLIDLDRFKQVNDGLGHPTADELLRLLAGRLTTLAQRHDLLALARMGGDEFAFLLSDPGQMPAMVQDLRSVFDQPFELASGPPLLLQASVGWSVAPDTAPDAETLHRQADAAMYQAKRQQRFSHVFEPTVRSGIQALTLETAMRQALPRREFRLVYQPQVGSSTGELYGAEALLRWTNPTLGVITPDQFIPVAELTGLMGGLGAWVLDTACRDAAGWANPRLTVSVNVSSTQLQDAQFEHHVRRALERSGLDPHRLVLEVTETGLIDNPASARAMLQALRDEGVRISIDDFGTGYSTLHSLRTLPVDELKIDRAFIRDIGEPSQGGWESRAIMRATLQLAHALDMAVVAEGVEHQAQADALREVGCDLHQGWLIAPGLDGADFERFVQDWSARLAGTSPRSASMLTPPH</sequence>
<dbReference type="SMART" id="SM00091">
    <property type="entry name" value="PAS"/>
    <property type="match status" value="2"/>
</dbReference>
<reference evidence="6" key="2">
    <citation type="journal article" date="2019" name="Int. J. Syst. Evol. Microbiol.">
        <title>The Global Catalogue of Microorganisms (GCM) 10K type strain sequencing project: providing services to taxonomists for standard genome sequencing and annotation.</title>
        <authorList>
            <consortium name="The Broad Institute Genomics Platform"/>
            <consortium name="The Broad Institute Genome Sequencing Center for Infectious Disease"/>
            <person name="Wu L."/>
            <person name="Ma J."/>
        </authorList>
    </citation>
    <scope>NUCLEOTIDE SEQUENCE [LARGE SCALE GENOMIC DNA]</scope>
    <source>
        <strain evidence="6">CGMCC 1.18437</strain>
    </source>
</reference>
<dbReference type="CDD" id="cd01948">
    <property type="entry name" value="EAL"/>
    <property type="match status" value="1"/>
</dbReference>
<dbReference type="InterPro" id="IPR001633">
    <property type="entry name" value="EAL_dom"/>
</dbReference>
<dbReference type="SUPFAM" id="SSF55073">
    <property type="entry name" value="Nucleotide cyclase"/>
    <property type="match status" value="1"/>
</dbReference>
<evidence type="ECO:0000259" key="2">
    <source>
        <dbReference type="PROSITE" id="PS50887"/>
    </source>
</evidence>
<dbReference type="RefSeq" id="WP_184109957.1">
    <property type="nucleotide sequence ID" value="NZ_BNAJ01000002.1"/>
</dbReference>
<dbReference type="InterPro" id="IPR052155">
    <property type="entry name" value="Biofilm_reg_signaling"/>
</dbReference>
<evidence type="ECO:0000259" key="1">
    <source>
        <dbReference type="PROSITE" id="PS50883"/>
    </source>
</evidence>
<dbReference type="EMBL" id="JACHFK010000002">
    <property type="protein sequence ID" value="MBB5375677.1"/>
    <property type="molecule type" value="Genomic_DNA"/>
</dbReference>
<dbReference type="Gene3D" id="3.30.70.270">
    <property type="match status" value="1"/>
</dbReference>
<dbReference type="InterPro" id="IPR043128">
    <property type="entry name" value="Rev_trsase/Diguanyl_cyclase"/>
</dbReference>
<reference evidence="4 5" key="3">
    <citation type="submission" date="2020-08" db="EMBL/GenBank/DDBJ databases">
        <title>Genomic Encyclopedia of Type Strains, Phase IV (KMG-IV): sequencing the most valuable type-strain genomes for metagenomic binning, comparative biology and taxonomic classification.</title>
        <authorList>
            <person name="Goeker M."/>
        </authorList>
    </citation>
    <scope>NUCLEOTIDE SEQUENCE [LARGE SCALE GENOMIC DNA]</scope>
    <source>
        <strain evidence="4 5">DSM 27521</strain>
    </source>
</reference>
<reference evidence="3" key="4">
    <citation type="submission" date="2024-05" db="EMBL/GenBank/DDBJ databases">
        <authorList>
            <person name="Sun Q."/>
            <person name="Zhou Y."/>
        </authorList>
    </citation>
    <scope>NUCLEOTIDE SEQUENCE</scope>
    <source>
        <strain evidence="3">CGMCC 1.18437</strain>
    </source>
</reference>
<dbReference type="NCBIfam" id="TIGR00254">
    <property type="entry name" value="GGDEF"/>
    <property type="match status" value="1"/>
</dbReference>
<dbReference type="PROSITE" id="PS50887">
    <property type="entry name" value="GGDEF"/>
    <property type="match status" value="1"/>
</dbReference>
<dbReference type="AlphaFoldDB" id="A0A7W8KCI7"/>
<dbReference type="PANTHER" id="PTHR44757">
    <property type="entry name" value="DIGUANYLATE CYCLASE DGCP"/>
    <property type="match status" value="1"/>
</dbReference>
<proteinExistence type="predicted"/>
<dbReference type="SMART" id="SM00267">
    <property type="entry name" value="GGDEF"/>
    <property type="match status" value="1"/>
</dbReference>
<comment type="caution">
    <text evidence="4">The sequence shown here is derived from an EMBL/GenBank/DDBJ whole genome shotgun (WGS) entry which is preliminary data.</text>
</comment>
<dbReference type="Gene3D" id="3.30.450.20">
    <property type="entry name" value="PAS domain"/>
    <property type="match status" value="2"/>
</dbReference>
<reference evidence="3" key="1">
    <citation type="journal article" date="2014" name="Int. J. Syst. Evol. Microbiol.">
        <title>Complete genome of a new Firmicutes species belonging to the dominant human colonic microbiota ('Ruminococcus bicirculans') reveals two chromosomes and a selective capacity to utilize plant glucans.</title>
        <authorList>
            <consortium name="NISC Comparative Sequencing Program"/>
            <person name="Wegmann U."/>
            <person name="Louis P."/>
            <person name="Goesmann A."/>
            <person name="Henrissat B."/>
            <person name="Duncan S.H."/>
            <person name="Flint H.J."/>
        </authorList>
    </citation>
    <scope>NUCLEOTIDE SEQUENCE</scope>
    <source>
        <strain evidence="3">CGMCC 1.18437</strain>
    </source>
</reference>
<accession>A0A7W8KCI7</accession>
<organism evidence="4 5">
    <name type="scientific">Deinococcus metalli</name>
    <dbReference type="NCBI Taxonomy" id="1141878"/>
    <lineage>
        <taxon>Bacteria</taxon>
        <taxon>Thermotogati</taxon>
        <taxon>Deinococcota</taxon>
        <taxon>Deinococci</taxon>
        <taxon>Deinococcales</taxon>
        <taxon>Deinococcaceae</taxon>
        <taxon>Deinococcus</taxon>
    </lineage>
</organism>
<feature type="domain" description="GGDEF" evidence="2">
    <location>
        <begin position="586"/>
        <end position="719"/>
    </location>
</feature>
<evidence type="ECO:0000313" key="5">
    <source>
        <dbReference type="Proteomes" id="UP000539473"/>
    </source>
</evidence>
<evidence type="ECO:0000313" key="4">
    <source>
        <dbReference type="EMBL" id="MBB5375677.1"/>
    </source>
</evidence>
<dbReference type="SUPFAM" id="SSF141868">
    <property type="entry name" value="EAL domain-like"/>
    <property type="match status" value="1"/>
</dbReference>
<name>A0A7W8KCI7_9DEIO</name>
<dbReference type="Pfam" id="PF00990">
    <property type="entry name" value="GGDEF"/>
    <property type="match status" value="1"/>
</dbReference>
<dbReference type="InterPro" id="IPR029787">
    <property type="entry name" value="Nucleotide_cyclase"/>
</dbReference>
<dbReference type="SUPFAM" id="SSF55781">
    <property type="entry name" value="GAF domain-like"/>
    <property type="match status" value="1"/>
</dbReference>
<dbReference type="SUPFAM" id="SSF55785">
    <property type="entry name" value="PYP-like sensor domain (PAS domain)"/>
    <property type="match status" value="2"/>
</dbReference>
<dbReference type="CDD" id="cd00130">
    <property type="entry name" value="PAS"/>
    <property type="match status" value="1"/>
</dbReference>
<dbReference type="PANTHER" id="PTHR44757:SF2">
    <property type="entry name" value="BIOFILM ARCHITECTURE MAINTENANCE PROTEIN MBAA"/>
    <property type="match status" value="1"/>
</dbReference>
<dbReference type="Gene3D" id="3.20.20.450">
    <property type="entry name" value="EAL domain"/>
    <property type="match status" value="1"/>
</dbReference>
<dbReference type="InterPro" id="IPR035919">
    <property type="entry name" value="EAL_sf"/>
</dbReference>
<protein>
    <submittedName>
        <fullName evidence="4">Diguanylate cyclase (GGDEF)-like protein</fullName>
    </submittedName>
    <submittedName>
        <fullName evidence="3">GGDEF domain-containing protein</fullName>
    </submittedName>
</protein>
<dbReference type="InterPro" id="IPR000160">
    <property type="entry name" value="GGDEF_dom"/>
</dbReference>
<dbReference type="Pfam" id="PF08448">
    <property type="entry name" value="PAS_4"/>
    <property type="match status" value="1"/>
</dbReference>
<dbReference type="EMBL" id="BNAJ01000002">
    <property type="protein sequence ID" value="GHF37856.1"/>
    <property type="molecule type" value="Genomic_DNA"/>
</dbReference>
<dbReference type="Proteomes" id="UP000539473">
    <property type="component" value="Unassembled WGS sequence"/>
</dbReference>
<feature type="domain" description="EAL" evidence="1">
    <location>
        <begin position="726"/>
        <end position="981"/>
    </location>
</feature>
<keyword evidence="6" id="KW-1185">Reference proteome</keyword>
<dbReference type="CDD" id="cd01949">
    <property type="entry name" value="GGDEF"/>
    <property type="match status" value="1"/>
</dbReference>
<dbReference type="Pfam" id="PF00563">
    <property type="entry name" value="EAL"/>
    <property type="match status" value="1"/>
</dbReference>
<dbReference type="PROSITE" id="PS50883">
    <property type="entry name" value="EAL"/>
    <property type="match status" value="1"/>
</dbReference>
<dbReference type="InterPro" id="IPR035965">
    <property type="entry name" value="PAS-like_dom_sf"/>
</dbReference>
<dbReference type="Proteomes" id="UP000619376">
    <property type="component" value="Unassembled WGS sequence"/>
</dbReference>
<dbReference type="InterPro" id="IPR000014">
    <property type="entry name" value="PAS"/>
</dbReference>
<evidence type="ECO:0000313" key="3">
    <source>
        <dbReference type="EMBL" id="GHF37856.1"/>
    </source>
</evidence>
<gene>
    <name evidence="3" type="ORF">GCM10017781_13240</name>
    <name evidence="4" type="ORF">HNQ07_001134</name>
</gene>
<dbReference type="InterPro" id="IPR013656">
    <property type="entry name" value="PAS_4"/>
</dbReference>